<accession>A0AAN6GWI8</accession>
<proteinExistence type="predicted"/>
<gene>
    <name evidence="1" type="ORF">LTR91_026912</name>
</gene>
<sequence>MSLQYDTFEDANDSPWLGCCSFPRTDGINDIAIDAWRKARKYRELPEFADLYYRDSRSAHWFI</sequence>
<name>A0AAN6GWI8_9PEZI</name>
<dbReference type="EMBL" id="JAUJLE010001635">
    <property type="protein sequence ID" value="KAK0948863.1"/>
    <property type="molecule type" value="Genomic_DNA"/>
</dbReference>
<evidence type="ECO:0000313" key="1">
    <source>
        <dbReference type="EMBL" id="KAK0948863.1"/>
    </source>
</evidence>
<comment type="caution">
    <text evidence="1">The sequence shown here is derived from an EMBL/GenBank/DDBJ whole genome shotgun (WGS) entry which is preliminary data.</text>
</comment>
<dbReference type="Proteomes" id="UP001175353">
    <property type="component" value="Unassembled WGS sequence"/>
</dbReference>
<feature type="non-terminal residue" evidence="1">
    <location>
        <position position="63"/>
    </location>
</feature>
<protein>
    <submittedName>
        <fullName evidence="1">Uncharacterized protein</fullName>
    </submittedName>
</protein>
<reference evidence="1" key="1">
    <citation type="submission" date="2023-06" db="EMBL/GenBank/DDBJ databases">
        <title>Black Yeasts Isolated from many extreme environments.</title>
        <authorList>
            <person name="Coleine C."/>
            <person name="Stajich J.E."/>
            <person name="Selbmann L."/>
        </authorList>
    </citation>
    <scope>NUCLEOTIDE SEQUENCE</scope>
    <source>
        <strain evidence="1">CCFEE 5200</strain>
    </source>
</reference>
<evidence type="ECO:0000313" key="2">
    <source>
        <dbReference type="Proteomes" id="UP001175353"/>
    </source>
</evidence>
<organism evidence="1 2">
    <name type="scientific">Friedmanniomyces endolithicus</name>
    <dbReference type="NCBI Taxonomy" id="329885"/>
    <lineage>
        <taxon>Eukaryota</taxon>
        <taxon>Fungi</taxon>
        <taxon>Dikarya</taxon>
        <taxon>Ascomycota</taxon>
        <taxon>Pezizomycotina</taxon>
        <taxon>Dothideomycetes</taxon>
        <taxon>Dothideomycetidae</taxon>
        <taxon>Mycosphaerellales</taxon>
        <taxon>Teratosphaeriaceae</taxon>
        <taxon>Friedmanniomyces</taxon>
    </lineage>
</organism>
<keyword evidence="2" id="KW-1185">Reference proteome</keyword>
<dbReference type="AlphaFoldDB" id="A0AAN6GWI8"/>